<accession>A0A1V3IGK8</accession>
<organism evidence="1 2">
    <name type="scientific">Rodentibacter mrazii</name>
    <dbReference type="NCBI Taxonomy" id="1908257"/>
    <lineage>
        <taxon>Bacteria</taxon>
        <taxon>Pseudomonadati</taxon>
        <taxon>Pseudomonadota</taxon>
        <taxon>Gammaproteobacteria</taxon>
        <taxon>Pasteurellales</taxon>
        <taxon>Pasteurellaceae</taxon>
        <taxon>Rodentibacter</taxon>
    </lineage>
</organism>
<dbReference type="Gene3D" id="3.40.630.10">
    <property type="entry name" value="Zn peptidases"/>
    <property type="match status" value="1"/>
</dbReference>
<comment type="caution">
    <text evidence="1">The sequence shown here is derived from an EMBL/GenBank/DDBJ whole genome shotgun (WGS) entry which is preliminary data.</text>
</comment>
<dbReference type="EMBL" id="MLHG01000026">
    <property type="protein sequence ID" value="OOF40197.1"/>
    <property type="molecule type" value="Genomic_DNA"/>
</dbReference>
<sequence>MGDIEKAELNYLIRDFDLQSFEQCKQFIQDWTAKFNAERKLKQPVECVIHDSYQNMYEVVQKAPQSISIAEKAMDLSHKGDS</sequence>
<reference evidence="1 2" key="1">
    <citation type="submission" date="2016-10" db="EMBL/GenBank/DDBJ databases">
        <title>Rodentibacter gen. nov. and new species.</title>
        <authorList>
            <person name="Christensen H."/>
        </authorList>
    </citation>
    <scope>NUCLEOTIDE SEQUENCE [LARGE SCALE GENOMIC DNA]</scope>
    <source>
        <strain evidence="1 2">Ppn418</strain>
    </source>
</reference>
<evidence type="ECO:0000313" key="2">
    <source>
        <dbReference type="Proteomes" id="UP000189426"/>
    </source>
</evidence>
<name>A0A1V3IGK8_9PAST</name>
<dbReference type="Proteomes" id="UP000189426">
    <property type="component" value="Unassembled WGS sequence"/>
</dbReference>
<dbReference type="AlphaFoldDB" id="A0A1V3IGK8"/>
<dbReference type="SUPFAM" id="SSF55031">
    <property type="entry name" value="Bacterial exopeptidase dimerisation domain"/>
    <property type="match status" value="1"/>
</dbReference>
<dbReference type="Gene3D" id="3.30.70.360">
    <property type="match status" value="1"/>
</dbReference>
<protein>
    <submittedName>
        <fullName evidence="1">Uncharacterized protein</fullName>
    </submittedName>
</protein>
<evidence type="ECO:0000313" key="1">
    <source>
        <dbReference type="EMBL" id="OOF40197.1"/>
    </source>
</evidence>
<proteinExistence type="predicted"/>
<dbReference type="InterPro" id="IPR036264">
    <property type="entry name" value="Bact_exopeptidase_dim_dom"/>
</dbReference>
<keyword evidence="2" id="KW-1185">Reference proteome</keyword>
<gene>
    <name evidence="1" type="ORF">BKK47_05015</name>
</gene>
<dbReference type="STRING" id="1908257.BKK47_05015"/>